<evidence type="ECO:0008006" key="4">
    <source>
        <dbReference type="Google" id="ProtNLM"/>
    </source>
</evidence>
<dbReference type="InterPro" id="IPR055302">
    <property type="entry name" value="F-box_dom-containing"/>
</dbReference>
<evidence type="ECO:0000313" key="2">
    <source>
        <dbReference type="EMBL" id="RLM69260.1"/>
    </source>
</evidence>
<reference evidence="3" key="1">
    <citation type="journal article" date="2019" name="Nat. Commun.">
        <title>The genome of broomcorn millet.</title>
        <authorList>
            <person name="Zou C."/>
            <person name="Miki D."/>
            <person name="Li D."/>
            <person name="Tang Q."/>
            <person name="Xiao L."/>
            <person name="Rajput S."/>
            <person name="Deng P."/>
            <person name="Jia W."/>
            <person name="Huang R."/>
            <person name="Zhang M."/>
            <person name="Sun Y."/>
            <person name="Hu J."/>
            <person name="Fu X."/>
            <person name="Schnable P.S."/>
            <person name="Li F."/>
            <person name="Zhang H."/>
            <person name="Feng B."/>
            <person name="Zhu X."/>
            <person name="Liu R."/>
            <person name="Schnable J.C."/>
            <person name="Zhu J.-K."/>
            <person name="Zhang H."/>
        </authorList>
    </citation>
    <scope>NUCLEOTIDE SEQUENCE [LARGE SCALE GENOMIC DNA]</scope>
</reference>
<comment type="caution">
    <text evidence="2">The sequence shown here is derived from an EMBL/GenBank/DDBJ whole genome shotgun (WGS) entry which is preliminary data.</text>
</comment>
<sequence length="348" mass="37021">MPRAAPSCPTSPTTSCATSSPSRPPRKAPPPPCSCASGAGSGTPRAPSTSTGASTAPASSAAQAHAAVRRLSFHVPGGLGPGAAVDVLSVPAARRVEELRVTAPRYFWLGALPSETLRVLHVAGCKNITPAPSGAVFPSLAAVRLQGCDVPLSCLQRLSDAAPGLATLHLEGCHLKPVPALSPSEDRCLLRCPAVTALVLADCVWPRWVQGGMELDVPRLRCFRYKGFVERLSLKSQAPGIHLVDLHFIDEVNQQGEDQICDKLCVIFWQFVQNFCDAKALKVKLNFLIEHIGFIENKDQSELQSHVFFSNLGHLELEAPHLPLSKGTALAVARLLHCCPMSLIFGSG</sequence>
<name>A0A3L6Q434_PANMI</name>
<dbReference type="PANTHER" id="PTHR32141">
    <property type="match status" value="1"/>
</dbReference>
<proteinExistence type="predicted"/>
<keyword evidence="3" id="KW-1185">Reference proteome</keyword>
<dbReference type="STRING" id="4540.A0A3L6Q434"/>
<organism evidence="2 3">
    <name type="scientific">Panicum miliaceum</name>
    <name type="common">Proso millet</name>
    <name type="synonym">Broomcorn millet</name>
    <dbReference type="NCBI Taxonomy" id="4540"/>
    <lineage>
        <taxon>Eukaryota</taxon>
        <taxon>Viridiplantae</taxon>
        <taxon>Streptophyta</taxon>
        <taxon>Embryophyta</taxon>
        <taxon>Tracheophyta</taxon>
        <taxon>Spermatophyta</taxon>
        <taxon>Magnoliopsida</taxon>
        <taxon>Liliopsida</taxon>
        <taxon>Poales</taxon>
        <taxon>Poaceae</taxon>
        <taxon>PACMAD clade</taxon>
        <taxon>Panicoideae</taxon>
        <taxon>Panicodae</taxon>
        <taxon>Paniceae</taxon>
        <taxon>Panicinae</taxon>
        <taxon>Panicum</taxon>
        <taxon>Panicum sect. Panicum</taxon>
    </lineage>
</organism>
<accession>A0A3L6Q434</accession>
<dbReference type="EMBL" id="PQIB02000014">
    <property type="protein sequence ID" value="RLM69260.1"/>
    <property type="molecule type" value="Genomic_DNA"/>
</dbReference>
<dbReference type="Proteomes" id="UP000275267">
    <property type="component" value="Unassembled WGS sequence"/>
</dbReference>
<dbReference type="SUPFAM" id="SSF52047">
    <property type="entry name" value="RNI-like"/>
    <property type="match status" value="1"/>
</dbReference>
<feature type="region of interest" description="Disordered" evidence="1">
    <location>
        <begin position="1"/>
        <end position="61"/>
    </location>
</feature>
<protein>
    <recommendedName>
        <fullName evidence="4">FBD domain-containing protein</fullName>
    </recommendedName>
</protein>
<dbReference type="PANTHER" id="PTHR32141:SF26">
    <property type="entry name" value="OS08G0328600 PROTEIN"/>
    <property type="match status" value="1"/>
</dbReference>
<gene>
    <name evidence="2" type="ORF">C2845_PM17G13190</name>
</gene>
<dbReference type="OrthoDB" id="693880at2759"/>
<feature type="compositionally biased region" description="Low complexity" evidence="1">
    <location>
        <begin position="1"/>
        <end position="21"/>
    </location>
</feature>
<feature type="compositionally biased region" description="Low complexity" evidence="1">
    <location>
        <begin position="34"/>
        <end position="61"/>
    </location>
</feature>
<dbReference type="AlphaFoldDB" id="A0A3L6Q434"/>
<evidence type="ECO:0000313" key="3">
    <source>
        <dbReference type="Proteomes" id="UP000275267"/>
    </source>
</evidence>
<evidence type="ECO:0000256" key="1">
    <source>
        <dbReference type="SAM" id="MobiDB-lite"/>
    </source>
</evidence>